<name>A0A261Y6D7_9FUNG</name>
<dbReference type="InterPro" id="IPR036322">
    <property type="entry name" value="WD40_repeat_dom_sf"/>
</dbReference>
<evidence type="ECO:0008006" key="7">
    <source>
        <dbReference type="Google" id="ProtNLM"/>
    </source>
</evidence>
<feature type="repeat" description="WD" evidence="3">
    <location>
        <begin position="147"/>
        <end position="182"/>
    </location>
</feature>
<dbReference type="InterPro" id="IPR039328">
    <property type="entry name" value="WDR89"/>
</dbReference>
<evidence type="ECO:0000256" key="4">
    <source>
        <dbReference type="SAM" id="MobiDB-lite"/>
    </source>
</evidence>
<evidence type="ECO:0000313" key="5">
    <source>
        <dbReference type="EMBL" id="OZJ06162.1"/>
    </source>
</evidence>
<organism evidence="5 6">
    <name type="scientific">Bifiguratus adelaidae</name>
    <dbReference type="NCBI Taxonomy" id="1938954"/>
    <lineage>
        <taxon>Eukaryota</taxon>
        <taxon>Fungi</taxon>
        <taxon>Fungi incertae sedis</taxon>
        <taxon>Mucoromycota</taxon>
        <taxon>Mucoromycotina</taxon>
        <taxon>Endogonomycetes</taxon>
        <taxon>Endogonales</taxon>
        <taxon>Endogonales incertae sedis</taxon>
        <taxon>Bifiguratus</taxon>
    </lineage>
</organism>
<dbReference type="SUPFAM" id="SSF50978">
    <property type="entry name" value="WD40 repeat-like"/>
    <property type="match status" value="1"/>
</dbReference>
<evidence type="ECO:0000256" key="2">
    <source>
        <dbReference type="ARBA" id="ARBA00022737"/>
    </source>
</evidence>
<evidence type="ECO:0000256" key="1">
    <source>
        <dbReference type="ARBA" id="ARBA00022574"/>
    </source>
</evidence>
<dbReference type="Pfam" id="PF00400">
    <property type="entry name" value="WD40"/>
    <property type="match status" value="3"/>
</dbReference>
<feature type="region of interest" description="Disordered" evidence="4">
    <location>
        <begin position="329"/>
        <end position="356"/>
    </location>
</feature>
<evidence type="ECO:0000313" key="6">
    <source>
        <dbReference type="Proteomes" id="UP000242875"/>
    </source>
</evidence>
<dbReference type="Gene3D" id="2.130.10.10">
    <property type="entry name" value="YVTN repeat-like/Quinoprotein amine dehydrogenase"/>
    <property type="match status" value="2"/>
</dbReference>
<feature type="repeat" description="WD" evidence="3">
    <location>
        <begin position="297"/>
        <end position="329"/>
    </location>
</feature>
<dbReference type="PANTHER" id="PTHR22889">
    <property type="entry name" value="WD REPEAT-CONTAINING PROTEIN 89"/>
    <property type="match status" value="1"/>
</dbReference>
<dbReference type="AlphaFoldDB" id="A0A261Y6D7"/>
<dbReference type="InterPro" id="IPR015943">
    <property type="entry name" value="WD40/YVTN_repeat-like_dom_sf"/>
</dbReference>
<dbReference type="SMART" id="SM00320">
    <property type="entry name" value="WD40"/>
    <property type="match status" value="4"/>
</dbReference>
<dbReference type="PANTHER" id="PTHR22889:SF0">
    <property type="entry name" value="WD REPEAT-CONTAINING PROTEIN 89"/>
    <property type="match status" value="1"/>
</dbReference>
<comment type="caution">
    <text evidence="5">The sequence shown here is derived from an EMBL/GenBank/DDBJ whole genome shotgun (WGS) entry which is preliminary data.</text>
</comment>
<keyword evidence="6" id="KW-1185">Reference proteome</keyword>
<sequence>MQSANLFPPLAPRKVAHFSLAGEYIFDIAKSSQYYAVSASNHEIKLYHPQTLNMLDTLRFHKDTISSIRIRNDHILISSSHDGSVVGHDLRAGYSPVFGMNAGMPVLSFDINCNDTLFCAGTELHNHDSNLLFWDPRNPSSLIGKFSESHSDDITQVQFHPYAPSKFLSGSTDGLVCMYDIKVFDEDEEMTGVVNSGSSVSKTGWFGPAAEYVYCLTHIETFSLSIADAAEDASNLLHDFGDIRALSNPGLLQVDYAIDCHYDESTQRLFLTTGSHSGDLSLLHVNLKSLQLCQNIQQAHSEVIRACHWEIPNHTLLTGGEDGKLCLWQPNQQSSTPPPLEHSTATVGKSRRHAPY</sequence>
<dbReference type="PROSITE" id="PS50082">
    <property type="entry name" value="WD_REPEATS_2"/>
    <property type="match status" value="2"/>
</dbReference>
<accession>A0A261Y6D7</accession>
<gene>
    <name evidence="5" type="ORF">BZG36_01048</name>
</gene>
<reference evidence="5 6" key="1">
    <citation type="journal article" date="2017" name="Mycologia">
        <title>Bifiguratus adelaidae, gen. et sp. nov., a new member of Mucoromycotina in endophytic and soil-dwelling habitats.</title>
        <authorList>
            <person name="Torres-Cruz T.J."/>
            <person name="Billingsley Tobias T.L."/>
            <person name="Almatruk M."/>
            <person name="Hesse C."/>
            <person name="Kuske C.R."/>
            <person name="Desiro A."/>
            <person name="Benucci G.M."/>
            <person name="Bonito G."/>
            <person name="Stajich J.E."/>
            <person name="Dunlap C."/>
            <person name="Arnold A.E."/>
            <person name="Porras-Alfaro A."/>
        </authorList>
    </citation>
    <scope>NUCLEOTIDE SEQUENCE [LARGE SCALE GENOMIC DNA]</scope>
    <source>
        <strain evidence="5 6">AZ0501</strain>
    </source>
</reference>
<keyword evidence="1 3" id="KW-0853">WD repeat</keyword>
<proteinExistence type="predicted"/>
<keyword evidence="2" id="KW-0677">Repeat</keyword>
<dbReference type="EMBL" id="MVBO01000006">
    <property type="protein sequence ID" value="OZJ06162.1"/>
    <property type="molecule type" value="Genomic_DNA"/>
</dbReference>
<dbReference type="Proteomes" id="UP000242875">
    <property type="component" value="Unassembled WGS sequence"/>
</dbReference>
<dbReference type="OrthoDB" id="25131at2759"/>
<evidence type="ECO:0000256" key="3">
    <source>
        <dbReference type="PROSITE-ProRule" id="PRU00221"/>
    </source>
</evidence>
<dbReference type="InterPro" id="IPR001680">
    <property type="entry name" value="WD40_rpt"/>
</dbReference>
<protein>
    <recommendedName>
        <fullName evidence="7">Anaphase-promoting complex subunit 4 WD40 domain-containing protein</fullName>
    </recommendedName>
</protein>